<gene>
    <name evidence="2" type="ORF">CRE_04942</name>
</gene>
<name>E3MNG8_CAERE</name>
<organism evidence="3">
    <name type="scientific">Caenorhabditis remanei</name>
    <name type="common">Caenorhabditis vulgaris</name>
    <dbReference type="NCBI Taxonomy" id="31234"/>
    <lineage>
        <taxon>Eukaryota</taxon>
        <taxon>Metazoa</taxon>
        <taxon>Ecdysozoa</taxon>
        <taxon>Nematoda</taxon>
        <taxon>Chromadorea</taxon>
        <taxon>Rhabditida</taxon>
        <taxon>Rhabditina</taxon>
        <taxon>Rhabditomorpha</taxon>
        <taxon>Rhabditoidea</taxon>
        <taxon>Rhabditidae</taxon>
        <taxon>Peloderinae</taxon>
        <taxon>Caenorhabditis</taxon>
    </lineage>
</organism>
<proteinExistence type="predicted"/>
<dbReference type="HOGENOM" id="CLU_120664_2_0_1"/>
<sequence length="101" mass="11305">MTQSVPPGDMQTKPTVKIAKVINPSARPPNGVKTTNKKDPMFCRPSYPLSIRITSRTTVSTSSRRTPQMVPPSNTVVSGPNRIWIRKGKRLCRTNEDEKQK</sequence>
<evidence type="ECO:0000313" key="3">
    <source>
        <dbReference type="Proteomes" id="UP000008281"/>
    </source>
</evidence>
<keyword evidence="3" id="KW-1185">Reference proteome</keyword>
<evidence type="ECO:0000313" key="2">
    <source>
        <dbReference type="EMBL" id="EFP06012.1"/>
    </source>
</evidence>
<dbReference type="InParanoid" id="E3MNG8"/>
<feature type="compositionally biased region" description="Low complexity" evidence="1">
    <location>
        <begin position="50"/>
        <end position="66"/>
    </location>
</feature>
<reference evidence="2" key="1">
    <citation type="submission" date="2007-07" db="EMBL/GenBank/DDBJ databases">
        <title>PCAP assembly of the Caenorhabditis remanei genome.</title>
        <authorList>
            <consortium name="The Caenorhabditis remanei Sequencing Consortium"/>
            <person name="Wilson R.K."/>
        </authorList>
    </citation>
    <scope>NUCLEOTIDE SEQUENCE [LARGE SCALE GENOMIC DNA]</scope>
    <source>
        <strain evidence="2">PB4641</strain>
    </source>
</reference>
<evidence type="ECO:0000256" key="1">
    <source>
        <dbReference type="SAM" id="MobiDB-lite"/>
    </source>
</evidence>
<dbReference type="AlphaFoldDB" id="E3MNG8"/>
<dbReference type="Proteomes" id="UP000008281">
    <property type="component" value="Unassembled WGS sequence"/>
</dbReference>
<dbReference type="EMBL" id="DS268459">
    <property type="protein sequence ID" value="EFP06012.1"/>
    <property type="molecule type" value="Genomic_DNA"/>
</dbReference>
<feature type="region of interest" description="Disordered" evidence="1">
    <location>
        <begin position="23"/>
        <end position="80"/>
    </location>
</feature>
<accession>E3MNG8</accession>
<protein>
    <submittedName>
        <fullName evidence="2">Uncharacterized protein</fullName>
    </submittedName>
</protein>